<proteinExistence type="predicted"/>
<evidence type="ECO:0000313" key="1">
    <source>
        <dbReference type="EMBL" id="ABL87807.1"/>
    </source>
</evidence>
<dbReference type="HOGENOM" id="CLU_1253631_0_0_2"/>
<dbReference type="RefSeq" id="WP_011762383.1">
    <property type="nucleotide sequence ID" value="NC_008701.1"/>
</dbReference>
<dbReference type="AlphaFoldDB" id="A1RS75"/>
<dbReference type="KEGG" id="pis:Pisl_0629"/>
<dbReference type="GeneID" id="4616804"/>
<evidence type="ECO:0000313" key="2">
    <source>
        <dbReference type="Proteomes" id="UP000002595"/>
    </source>
</evidence>
<gene>
    <name evidence="1" type="ordered locus">Pisl_0629</name>
</gene>
<sequence length="220" mass="25464">MDVIGWIDHFDYYGPLVDTRMLEEPKYLVSAIIVSQSEEGFEHAIRGWSRFGTYEIVETTYVYITQVKRGVIDRKELLQKLLFLLPRFKYFDILALQRVLKLGLGITTCDLGLVVLSYISVRGGRPPQRPLGTLFEIRGDELMIYIARNNKGKMVYDGETMCIIPMSAEEPRHPLYEAYLKGFRIYTEGMPTERDLCVVHKKLKLRCKILQPNAGEFPTF</sequence>
<name>A1RS75_PYRIL</name>
<accession>A1RS75</accession>
<keyword evidence="2" id="KW-1185">Reference proteome</keyword>
<dbReference type="STRING" id="384616.Pisl_0629"/>
<organism evidence="1 2">
    <name type="scientific">Pyrobaculum islandicum (strain DSM 4184 / JCM 9189 / GEO3)</name>
    <dbReference type="NCBI Taxonomy" id="384616"/>
    <lineage>
        <taxon>Archaea</taxon>
        <taxon>Thermoproteota</taxon>
        <taxon>Thermoprotei</taxon>
        <taxon>Thermoproteales</taxon>
        <taxon>Thermoproteaceae</taxon>
        <taxon>Pyrobaculum</taxon>
    </lineage>
</organism>
<dbReference type="EMBL" id="CP000504">
    <property type="protein sequence ID" value="ABL87807.1"/>
    <property type="molecule type" value="Genomic_DNA"/>
</dbReference>
<protein>
    <submittedName>
        <fullName evidence="1">Uncharacterized protein</fullName>
    </submittedName>
</protein>
<dbReference type="eggNOG" id="arCOG05593">
    <property type="taxonomic scope" value="Archaea"/>
</dbReference>
<reference evidence="1" key="1">
    <citation type="submission" date="2006-12" db="EMBL/GenBank/DDBJ databases">
        <title>Complete sequence of Pyrobaculum islandicum DSM 4184.</title>
        <authorList>
            <person name="Copeland A."/>
            <person name="Lucas S."/>
            <person name="Lapidus A."/>
            <person name="Barry K."/>
            <person name="Detter J.C."/>
            <person name="Glavina del Rio T."/>
            <person name="Dalin E."/>
            <person name="Tice H."/>
            <person name="Pitluck S."/>
            <person name="Meincke L."/>
            <person name="Brettin T."/>
            <person name="Bruce D."/>
            <person name="Han C."/>
            <person name="Tapia R."/>
            <person name="Gilna P."/>
            <person name="Schmutz J."/>
            <person name="Larimer F."/>
            <person name="Land M."/>
            <person name="Hauser L."/>
            <person name="Kyrpides N."/>
            <person name="Mikhailova N."/>
            <person name="Cozen A.E."/>
            <person name="Fitz-Gibbon S.T."/>
            <person name="House C.H."/>
            <person name="Saltikov C."/>
            <person name="Lowe T."/>
            <person name="Richardson P."/>
        </authorList>
    </citation>
    <scope>NUCLEOTIDE SEQUENCE [LARGE SCALE GENOMIC DNA]</scope>
    <source>
        <strain evidence="1">DSM 4184</strain>
    </source>
</reference>
<dbReference type="Proteomes" id="UP000002595">
    <property type="component" value="Chromosome"/>
</dbReference>